<accession>A0AAD7Z0R1</accession>
<dbReference type="Proteomes" id="UP001231518">
    <property type="component" value="Chromosome 5"/>
</dbReference>
<gene>
    <name evidence="1" type="ORF">PYW07_014514</name>
</gene>
<organism evidence="1 2">
    <name type="scientific">Mythimna separata</name>
    <name type="common">Oriental armyworm</name>
    <name type="synonym">Pseudaletia separata</name>
    <dbReference type="NCBI Taxonomy" id="271217"/>
    <lineage>
        <taxon>Eukaryota</taxon>
        <taxon>Metazoa</taxon>
        <taxon>Ecdysozoa</taxon>
        <taxon>Arthropoda</taxon>
        <taxon>Hexapoda</taxon>
        <taxon>Insecta</taxon>
        <taxon>Pterygota</taxon>
        <taxon>Neoptera</taxon>
        <taxon>Endopterygota</taxon>
        <taxon>Lepidoptera</taxon>
        <taxon>Glossata</taxon>
        <taxon>Ditrysia</taxon>
        <taxon>Noctuoidea</taxon>
        <taxon>Noctuidae</taxon>
        <taxon>Noctuinae</taxon>
        <taxon>Hadenini</taxon>
        <taxon>Mythimna</taxon>
    </lineage>
</organism>
<dbReference type="InterPro" id="IPR011989">
    <property type="entry name" value="ARM-like"/>
</dbReference>
<evidence type="ECO:0000313" key="2">
    <source>
        <dbReference type="Proteomes" id="UP001231518"/>
    </source>
</evidence>
<evidence type="ECO:0000313" key="1">
    <source>
        <dbReference type="EMBL" id="KAJ8733963.1"/>
    </source>
</evidence>
<sequence>MIRSSGCLATMCDLFSTCMMHQEAWRALCRCIAESCRGVEANQSYCTHLVPMCIQRYSQRNIEVLLVLQSLLQNHHRNITLFIECNGISLFQRELLQHDMCMQLLATIVQNSSEVIALVVKTGICQQLRDFLQTFGPQSQLGQWATIVLYHTSKVEAQSEGPKLDEAKTENNKPSESFLAKLHPDGQHRQKECSADTTKFFQNVMKEIFQCGAQKELNNLKAFLPPDIMTNRSPKNIYKNTVNDVSRVPFHQTPQRKQFCRPQDPCKSYGRNVKAAEIQNDCVQFNRTNELSFTFLRKHNSYRKPAEKNFVTKSKFDESFQRSYQTNESRARKNTVCESVMEISVSRLSTLGTNDFNPQFSSTPKRNDSYKYSRYENQRTYNNTVRSVQKSVRNHKIKRQLEKKKVAKHLERSNIDKEIKHKSFSGRFFDAINTSCTTLVKTVKNIFRPKSDLHETKNDADSDSLNKTSNRDTMSCSYSFTEYMRRRDDALKDDCTNKPNGVAVELKPKTIVEDFSMEMSNSCNTCNNTIALRRKLVSDEHLKQTIRKLKLGINLYGCNFKKISRTMWPKENYMTPTVLYNLYRKLIIK</sequence>
<dbReference type="EMBL" id="JARGEI010000003">
    <property type="protein sequence ID" value="KAJ8733963.1"/>
    <property type="molecule type" value="Genomic_DNA"/>
</dbReference>
<comment type="caution">
    <text evidence="1">The sequence shown here is derived from an EMBL/GenBank/DDBJ whole genome shotgun (WGS) entry which is preliminary data.</text>
</comment>
<reference evidence="1" key="1">
    <citation type="submission" date="2023-03" db="EMBL/GenBank/DDBJ databases">
        <title>Chromosome-level genomes of two armyworms, Mythimna separata and Mythimna loreyi, provide insights into the biosynthesis and reception of sex pheromones.</title>
        <authorList>
            <person name="Zhao H."/>
        </authorList>
    </citation>
    <scope>NUCLEOTIDE SEQUENCE</scope>
    <source>
        <strain evidence="1">BeijingLab</strain>
        <tissue evidence="1">Pupa</tissue>
    </source>
</reference>
<keyword evidence="2" id="KW-1185">Reference proteome</keyword>
<dbReference type="AlphaFoldDB" id="A0AAD7Z0R1"/>
<name>A0AAD7Z0R1_MYTSE</name>
<dbReference type="Gene3D" id="1.25.10.10">
    <property type="entry name" value="Leucine-rich Repeat Variant"/>
    <property type="match status" value="1"/>
</dbReference>
<proteinExistence type="predicted"/>
<protein>
    <submittedName>
        <fullName evidence="1">Uncharacterized protein</fullName>
    </submittedName>
</protein>